<dbReference type="Gene3D" id="1.20.1280.50">
    <property type="match status" value="1"/>
</dbReference>
<dbReference type="SMART" id="SM00256">
    <property type="entry name" value="FBOX"/>
    <property type="match status" value="1"/>
</dbReference>
<gene>
    <name evidence="2" type="ORF">PHYBLDRAFT_169674</name>
</gene>
<evidence type="ECO:0000313" key="2">
    <source>
        <dbReference type="EMBL" id="OAD72546.1"/>
    </source>
</evidence>
<evidence type="ECO:0000313" key="3">
    <source>
        <dbReference type="Proteomes" id="UP000077315"/>
    </source>
</evidence>
<dbReference type="VEuPathDB" id="FungiDB:PHYBLDRAFT_169674"/>
<dbReference type="InterPro" id="IPR036047">
    <property type="entry name" value="F-box-like_dom_sf"/>
</dbReference>
<sequence>MASTLLDFLYPVQLLKDLIPPTFLISIFISCIEDSEKCICARIDGKIKEGFMAEELPIEILSQIAEHLSKKDKALCALACKRWKVPFQESFWKNISAQSIEELCEICTIPKDSLHENSYALVKSLAVGGKSTFTAWLECGIFQIFSSLTHLDVRCLHIQTVDVYDANRSDSFRSLKEMEQQKVISFISQFPNLEEVNIYSYDGQRILTFTTSDIDTIHNNLPHLKSVKGRFSLDDIDQDTIDNLQNTIPALSVTSLDLIITKKDCIWSHYLWLCYFNHKYPNLRRLKLRLECDENKFNFEEYHKRKGLVSCPIVPGFTRLERFTLYTNDSTKLSNAFFWDFFYQSRIYIKHLTYKNFARISNIGFLERSTPYYVYNFIRTDFSCYSLLVNLEVKCRHISIDLDNLLDSCTGLRQLRISRGKLHSSNSQAYKDKAQHGLQTLELDNTVVITCFFNHLYFRCRYLELIKLTRLQICGIISEETKGVSIDMPYTKTQKLIFDRVQFYSSTEHLNERTKINLILMSQLTEASQSDENEETAGVESSMSYICWLHRFKETENVNNFTQWYRELSDQDCQEILAYYHKSSYKKKNIGTQEVRKGFGRKTTKKFWEDDLGRGYVEWVCSPLVDNNDSLSRLKDSNFYNPFARFLPLELLELIVVSTTPAQQSTWTSFILMS</sequence>
<protein>
    <recommendedName>
        <fullName evidence="1">F-box domain-containing protein</fullName>
    </recommendedName>
</protein>
<keyword evidence="3" id="KW-1185">Reference proteome</keyword>
<name>A0A162PSP2_PHYB8</name>
<dbReference type="InParanoid" id="A0A162PSP2"/>
<dbReference type="RefSeq" id="XP_018290586.1">
    <property type="nucleotide sequence ID" value="XM_018436130.1"/>
</dbReference>
<dbReference type="SUPFAM" id="SSF52047">
    <property type="entry name" value="RNI-like"/>
    <property type="match status" value="1"/>
</dbReference>
<dbReference type="Pfam" id="PF12937">
    <property type="entry name" value="F-box-like"/>
    <property type="match status" value="1"/>
</dbReference>
<dbReference type="InterPro" id="IPR001810">
    <property type="entry name" value="F-box_dom"/>
</dbReference>
<evidence type="ECO:0000259" key="1">
    <source>
        <dbReference type="PROSITE" id="PS50181"/>
    </source>
</evidence>
<dbReference type="AlphaFoldDB" id="A0A162PSP2"/>
<accession>A0A162PSP2</accession>
<dbReference type="Gene3D" id="3.80.10.10">
    <property type="entry name" value="Ribonuclease Inhibitor"/>
    <property type="match status" value="1"/>
</dbReference>
<organism evidence="2 3">
    <name type="scientific">Phycomyces blakesleeanus (strain ATCC 8743b / DSM 1359 / FGSC 10004 / NBRC 33097 / NRRL 1555)</name>
    <dbReference type="NCBI Taxonomy" id="763407"/>
    <lineage>
        <taxon>Eukaryota</taxon>
        <taxon>Fungi</taxon>
        <taxon>Fungi incertae sedis</taxon>
        <taxon>Mucoromycota</taxon>
        <taxon>Mucoromycotina</taxon>
        <taxon>Mucoromycetes</taxon>
        <taxon>Mucorales</taxon>
        <taxon>Phycomycetaceae</taxon>
        <taxon>Phycomyces</taxon>
    </lineage>
</organism>
<dbReference type="GeneID" id="28997036"/>
<feature type="domain" description="F-box" evidence="1">
    <location>
        <begin position="50"/>
        <end position="95"/>
    </location>
</feature>
<reference evidence="3" key="1">
    <citation type="submission" date="2015-06" db="EMBL/GenBank/DDBJ databases">
        <title>Expansion of signal transduction pathways in fungi by whole-genome duplication.</title>
        <authorList>
            <consortium name="DOE Joint Genome Institute"/>
            <person name="Corrochano L.M."/>
            <person name="Kuo A."/>
            <person name="Marcet-Houben M."/>
            <person name="Polaino S."/>
            <person name="Salamov A."/>
            <person name="Villalobos J.M."/>
            <person name="Alvarez M.I."/>
            <person name="Avalos J."/>
            <person name="Benito E.P."/>
            <person name="Benoit I."/>
            <person name="Burger G."/>
            <person name="Camino L.P."/>
            <person name="Canovas D."/>
            <person name="Cerda-Olmedo E."/>
            <person name="Cheng J.-F."/>
            <person name="Dominguez A."/>
            <person name="Elias M."/>
            <person name="Eslava A.P."/>
            <person name="Glaser F."/>
            <person name="Grimwood J."/>
            <person name="Gutierrez G."/>
            <person name="Heitman J."/>
            <person name="Henrissat B."/>
            <person name="Iturriaga E.A."/>
            <person name="Lang B.F."/>
            <person name="Lavin J.L."/>
            <person name="Lee S."/>
            <person name="Li W."/>
            <person name="Lindquist E."/>
            <person name="Lopez-Garcia S."/>
            <person name="Luque E.M."/>
            <person name="Marcos A.T."/>
            <person name="Martin J."/>
            <person name="McCluskey K."/>
            <person name="Medina H.R."/>
            <person name="Miralles-Duran A."/>
            <person name="Miyazaki A."/>
            <person name="Munoz-Torres E."/>
            <person name="Oguiza J.A."/>
            <person name="Ohm R."/>
            <person name="Olmedo M."/>
            <person name="Orejas M."/>
            <person name="Ortiz-Castellanos L."/>
            <person name="Pisabarro A.G."/>
            <person name="Rodriguez-Romero J."/>
            <person name="Ruiz-Herrera J."/>
            <person name="Ruiz-Vazquez R."/>
            <person name="Sanz C."/>
            <person name="Schackwitz W."/>
            <person name="Schmutz J."/>
            <person name="Shahriari M."/>
            <person name="Shelest E."/>
            <person name="Silva-Franco F."/>
            <person name="Soanes D."/>
            <person name="Syed K."/>
            <person name="Tagua V.G."/>
            <person name="Talbot N.J."/>
            <person name="Thon M."/>
            <person name="De vries R.P."/>
            <person name="Wiebenga A."/>
            <person name="Yadav J.S."/>
            <person name="Braun E.L."/>
            <person name="Baker S."/>
            <person name="Garre V."/>
            <person name="Horwitz B."/>
            <person name="Torres-Martinez S."/>
            <person name="Idnurm A."/>
            <person name="Herrera-Estrella A."/>
            <person name="Gabaldon T."/>
            <person name="Grigoriev I.V."/>
        </authorList>
    </citation>
    <scope>NUCLEOTIDE SEQUENCE [LARGE SCALE GENOMIC DNA]</scope>
    <source>
        <strain evidence="3">NRRL 1555(-)</strain>
    </source>
</reference>
<dbReference type="Proteomes" id="UP000077315">
    <property type="component" value="Unassembled WGS sequence"/>
</dbReference>
<dbReference type="PROSITE" id="PS50181">
    <property type="entry name" value="FBOX"/>
    <property type="match status" value="1"/>
</dbReference>
<dbReference type="SUPFAM" id="SSF81383">
    <property type="entry name" value="F-box domain"/>
    <property type="match status" value="1"/>
</dbReference>
<proteinExistence type="predicted"/>
<dbReference type="EMBL" id="KV440983">
    <property type="protein sequence ID" value="OAD72546.1"/>
    <property type="molecule type" value="Genomic_DNA"/>
</dbReference>
<dbReference type="InterPro" id="IPR032675">
    <property type="entry name" value="LRR_dom_sf"/>
</dbReference>